<dbReference type="EMBL" id="PYNF01000002">
    <property type="protein sequence ID" value="PSV00935.1"/>
    <property type="molecule type" value="Genomic_DNA"/>
</dbReference>
<feature type="chain" id="PRO_5015418410" evidence="1">
    <location>
        <begin position="32"/>
        <end position="161"/>
    </location>
</feature>
<sequence>MCRVFSTKKMNIKIIALTTILLCLVPPIANASSNNFLTQHPYPEAPSTVMDKLTMEGVDNDNNGMRDVIDREIIAIVNSHCSSETEKENAYRKLFHIFKMMKPTNKVIDAWEIKSSWLKLPCKIGTGGYSSFLNMFKITVDTDERLDLAEAHTIRVKNRAN</sequence>
<evidence type="ECO:0000256" key="1">
    <source>
        <dbReference type="SAM" id="SignalP"/>
    </source>
</evidence>
<protein>
    <submittedName>
        <fullName evidence="2">Uncharacterized protein</fullName>
    </submittedName>
</protein>
<gene>
    <name evidence="2" type="ORF">C9J27_02615</name>
</gene>
<proteinExistence type="predicted"/>
<evidence type="ECO:0000313" key="2">
    <source>
        <dbReference type="EMBL" id="PSV00935.1"/>
    </source>
</evidence>
<feature type="signal peptide" evidence="1">
    <location>
        <begin position="1"/>
        <end position="31"/>
    </location>
</feature>
<comment type="caution">
    <text evidence="2">The sequence shown here is derived from an EMBL/GenBank/DDBJ whole genome shotgun (WGS) entry which is preliminary data.</text>
</comment>
<keyword evidence="1" id="KW-0732">Signal</keyword>
<dbReference type="AlphaFoldDB" id="A0A2T3KMG0"/>
<name>A0A2T3KMG0_9GAMM</name>
<reference evidence="2 3" key="1">
    <citation type="submission" date="2018-01" db="EMBL/GenBank/DDBJ databases">
        <title>Whole genome sequencing of Histamine producing bacteria.</title>
        <authorList>
            <person name="Butler K."/>
        </authorList>
    </citation>
    <scope>NUCLEOTIDE SEQUENCE [LARGE SCALE GENOMIC DNA]</scope>
    <source>
        <strain evidence="2 3">FS-7.2</strain>
    </source>
</reference>
<dbReference type="Proteomes" id="UP000241426">
    <property type="component" value="Unassembled WGS sequence"/>
</dbReference>
<evidence type="ECO:0000313" key="3">
    <source>
        <dbReference type="Proteomes" id="UP000241426"/>
    </source>
</evidence>
<accession>A0A2T3KMG0</accession>
<organism evidence="2 3">
    <name type="scientific">Photobacterium kishitanii</name>
    <dbReference type="NCBI Taxonomy" id="318456"/>
    <lineage>
        <taxon>Bacteria</taxon>
        <taxon>Pseudomonadati</taxon>
        <taxon>Pseudomonadota</taxon>
        <taxon>Gammaproteobacteria</taxon>
        <taxon>Vibrionales</taxon>
        <taxon>Vibrionaceae</taxon>
        <taxon>Photobacterium</taxon>
    </lineage>
</organism>